<keyword evidence="1" id="KW-0064">Aspartyl protease</keyword>
<dbReference type="PANTHER" id="PTHR11439:SF462">
    <property type="match status" value="1"/>
</dbReference>
<dbReference type="Pfam" id="PF25597">
    <property type="entry name" value="SH3_retrovirus"/>
    <property type="match status" value="1"/>
</dbReference>
<dbReference type="InterPro" id="IPR057670">
    <property type="entry name" value="SH3_retrovirus"/>
</dbReference>
<evidence type="ECO:0000313" key="4">
    <source>
        <dbReference type="EMBL" id="KAJ4782177.1"/>
    </source>
</evidence>
<sequence>MALPTDDTKVITTKSIDHTSSFYLSPSDSPGMMISSCILKGENYDLWVKAMRNALRAKNKLGFVDGTITQPKDNTVEAAVWGSCNSMLVSWLFNCIDPSLQPSVAYFETVKELWDDLKGRFSVGDVPRIHQLKADIAGAKQQGQPVVEYYTRLKTMWDELSSYVGIPTCMCGVCTCNLTAKFAQEKEEERIHQFLMGLDEVFGSIRTNILSMTPLPNLNRVYSMVIQEERHKTVIRGRAESTDAVGFAVHVAKAEAFSNKTGDKPTCSHCGKLGHEMSQCFEIIGYPDGWGRGRRGGRCGRGPGRGRGRGRAQAHAVQGGNNAVLDAGMSSSQHVIPGLSDAQVQQIKAILAGSSSTNASASGEKLHGEFPDVCWILDSGASHHMTGDFGCLKEVYKVTPSVVELPNGAHAIAEHEGSVCLPGGIVLKRVLFVPSLNCNLISLGKLIAQNDCFVTFTNELCVVQDCNLRTLIGVGEHKNRVYYYHPKASSRVCHARRKEDHELWHLRMGHPSYQLTSLISGAKGDSSDIKNVCETCLKAKQTRDVFPISLNKANESFELIHCDIWGPYRIASSCGAHYFLTIVDDFSRAVWVYLMKDKSETADLLQGFVRMVYTQFQKSVKSIRSDNGTEFTSRLMKQFCTEKGIIHQTSCVGTPQQNGRVERKHRHILNVARALRFQSDVPLKFWGECILTATYLINRTPTPLLQNKTPYEMLFGKPPAYTPIRCFGCLCYVKIPTLDKFGSRARKCVFIGYPFGKKGWRVLDLETNKFVVSRDVVFVENVFPFKQKFGHDAEVNASEDIRVQGDVNVVPGLFSVDCEYESNSREVDSDARGSNDGIAEGVDDSNEHVGTLQNAVHDDARAIDVPIATQEPNRAPSTEHVGTLQNAVHDDARAIDVPIATQEPNRAPSTRVRQPPAKLHDYICYTAHVDPFYAHPTSIGSSGTPYSIAHYVNCNRFSLKHRKFLSAVTKEKEPEHFGEAVKSKHWRDAMQAEIEALERNDTWRVEDLPPGKTSIGCKWVYRIKYNSDGTIERYKARLVVLGNRQVEGIDYNETFSPVVKMTTVRVVLAVAVARGWEMHQMDVHNAFLHGDLHEEVYMRMPPGFGSSHPAKVCRLKKSLYGLRQAPRMWFSKLTAALEGYGFAQSRADYSLFVYNKGDVFLIVLVYVDDLVIAGNNTDAIHHFKQYLCATFHMKDLGQLKYFLGIEIARGPVGLFLSQRKYSLDIIAECGLLGAKPAMTPLEQNHNLAKATGDEMKDPEKYRRLVGRLIYLTITRPELCYAVHTLAQFMHAPLQIHYAAAVRVVRYLKKNPGQGIVLRADNDLQLYGYCDSDWASCPITRRSLTGYFVLLGDSPISWKTKKQHTVSRSSAEAEYRSMASLTCELTWLKSILSFLGVTLDQPMKLFCDSQAALHIAANPVFHERTKHIEVDCHFVRDKIREGNVVTRHVSSADQLADIFTKALGKHQFDYLTCKLGICDLHAPT</sequence>
<dbReference type="PANTHER" id="PTHR11439">
    <property type="entry name" value="GAG-POL-RELATED RETROTRANSPOSON"/>
    <property type="match status" value="1"/>
</dbReference>
<organism evidence="4 5">
    <name type="scientific">Rhynchospora pubera</name>
    <dbReference type="NCBI Taxonomy" id="906938"/>
    <lineage>
        <taxon>Eukaryota</taxon>
        <taxon>Viridiplantae</taxon>
        <taxon>Streptophyta</taxon>
        <taxon>Embryophyta</taxon>
        <taxon>Tracheophyta</taxon>
        <taxon>Spermatophyta</taxon>
        <taxon>Magnoliopsida</taxon>
        <taxon>Liliopsida</taxon>
        <taxon>Poales</taxon>
        <taxon>Cyperaceae</taxon>
        <taxon>Cyperoideae</taxon>
        <taxon>Rhynchosporeae</taxon>
        <taxon>Rhynchospora</taxon>
    </lineage>
</organism>
<name>A0AAV8EVW7_9POAL</name>
<keyword evidence="1" id="KW-0645">Protease</keyword>
<gene>
    <name evidence="4" type="ORF">LUZ62_066434</name>
</gene>
<dbReference type="Pfam" id="PF00665">
    <property type="entry name" value="rve"/>
    <property type="match status" value="1"/>
</dbReference>
<dbReference type="InterPro" id="IPR012337">
    <property type="entry name" value="RNaseH-like_sf"/>
</dbReference>
<dbReference type="CDD" id="cd09272">
    <property type="entry name" value="RNase_HI_RT_Ty1"/>
    <property type="match status" value="1"/>
</dbReference>
<dbReference type="Pfam" id="PF07727">
    <property type="entry name" value="RVT_2"/>
    <property type="match status" value="1"/>
</dbReference>
<evidence type="ECO:0000313" key="5">
    <source>
        <dbReference type="Proteomes" id="UP001140206"/>
    </source>
</evidence>
<dbReference type="GO" id="GO:0015074">
    <property type="term" value="P:DNA integration"/>
    <property type="evidence" value="ECO:0007669"/>
    <property type="project" value="InterPro"/>
</dbReference>
<dbReference type="InterPro" id="IPR054722">
    <property type="entry name" value="PolX-like_BBD"/>
</dbReference>
<evidence type="ECO:0000256" key="1">
    <source>
        <dbReference type="ARBA" id="ARBA00022750"/>
    </source>
</evidence>
<dbReference type="InterPro" id="IPR025724">
    <property type="entry name" value="GAG-pre-integrase_dom"/>
</dbReference>
<dbReference type="SUPFAM" id="SSF53098">
    <property type="entry name" value="Ribonuclease H-like"/>
    <property type="match status" value="1"/>
</dbReference>
<accession>A0AAV8EVW7</accession>
<evidence type="ECO:0000256" key="2">
    <source>
        <dbReference type="SAM" id="MobiDB-lite"/>
    </source>
</evidence>
<dbReference type="InterPro" id="IPR001584">
    <property type="entry name" value="Integrase_cat-core"/>
</dbReference>
<dbReference type="Gene3D" id="3.30.420.10">
    <property type="entry name" value="Ribonuclease H-like superfamily/Ribonuclease H"/>
    <property type="match status" value="1"/>
</dbReference>
<dbReference type="InterPro" id="IPR029472">
    <property type="entry name" value="Copia-like_N"/>
</dbReference>
<protein>
    <submittedName>
        <fullName evidence="4">Retroelement pol polyprotein-like</fullName>
    </submittedName>
</protein>
<feature type="domain" description="Integrase catalytic" evidence="3">
    <location>
        <begin position="543"/>
        <end position="718"/>
    </location>
</feature>
<dbReference type="InterPro" id="IPR043502">
    <property type="entry name" value="DNA/RNA_pol_sf"/>
</dbReference>
<dbReference type="SUPFAM" id="SSF56672">
    <property type="entry name" value="DNA/RNA polymerases"/>
    <property type="match status" value="1"/>
</dbReference>
<dbReference type="GO" id="GO:0003676">
    <property type="term" value="F:nucleic acid binding"/>
    <property type="evidence" value="ECO:0007669"/>
    <property type="project" value="InterPro"/>
</dbReference>
<keyword evidence="5" id="KW-1185">Reference proteome</keyword>
<dbReference type="GO" id="GO:0004190">
    <property type="term" value="F:aspartic-type endopeptidase activity"/>
    <property type="evidence" value="ECO:0007669"/>
    <property type="project" value="UniProtKB-KW"/>
</dbReference>
<dbReference type="InterPro" id="IPR036397">
    <property type="entry name" value="RNaseH_sf"/>
</dbReference>
<feature type="region of interest" description="Disordered" evidence="2">
    <location>
        <begin position="824"/>
        <end position="847"/>
    </location>
</feature>
<dbReference type="Proteomes" id="UP001140206">
    <property type="component" value="Chromosome 3"/>
</dbReference>
<keyword evidence="1" id="KW-0378">Hydrolase</keyword>
<proteinExistence type="predicted"/>
<dbReference type="Pfam" id="PF14244">
    <property type="entry name" value="Retrotran_gag_3"/>
    <property type="match status" value="1"/>
</dbReference>
<dbReference type="EMBL" id="JAMFTS010000003">
    <property type="protein sequence ID" value="KAJ4782177.1"/>
    <property type="molecule type" value="Genomic_DNA"/>
</dbReference>
<reference evidence="4" key="1">
    <citation type="submission" date="2022-08" db="EMBL/GenBank/DDBJ databases">
        <authorList>
            <person name="Marques A."/>
        </authorList>
    </citation>
    <scope>NUCLEOTIDE SEQUENCE</scope>
    <source>
        <strain evidence="4">RhyPub2mFocal</strain>
        <tissue evidence="4">Leaves</tissue>
    </source>
</reference>
<dbReference type="Pfam" id="PF22936">
    <property type="entry name" value="Pol_BBD"/>
    <property type="match status" value="1"/>
</dbReference>
<dbReference type="Pfam" id="PF13976">
    <property type="entry name" value="gag_pre-integrs"/>
    <property type="match status" value="1"/>
</dbReference>
<evidence type="ECO:0000259" key="3">
    <source>
        <dbReference type="PROSITE" id="PS50994"/>
    </source>
</evidence>
<feature type="compositionally biased region" description="Basic and acidic residues" evidence="2">
    <location>
        <begin position="824"/>
        <end position="833"/>
    </location>
</feature>
<dbReference type="PROSITE" id="PS50994">
    <property type="entry name" value="INTEGRASE"/>
    <property type="match status" value="1"/>
</dbReference>
<comment type="caution">
    <text evidence="4">The sequence shown here is derived from an EMBL/GenBank/DDBJ whole genome shotgun (WGS) entry which is preliminary data.</text>
</comment>
<dbReference type="InterPro" id="IPR013103">
    <property type="entry name" value="RVT_2"/>
</dbReference>